<evidence type="ECO:0000313" key="2">
    <source>
        <dbReference type="Proteomes" id="UP001163603"/>
    </source>
</evidence>
<organism evidence="1 2">
    <name type="scientific">Pistacia integerrima</name>
    <dbReference type="NCBI Taxonomy" id="434235"/>
    <lineage>
        <taxon>Eukaryota</taxon>
        <taxon>Viridiplantae</taxon>
        <taxon>Streptophyta</taxon>
        <taxon>Embryophyta</taxon>
        <taxon>Tracheophyta</taxon>
        <taxon>Spermatophyta</taxon>
        <taxon>Magnoliopsida</taxon>
        <taxon>eudicotyledons</taxon>
        <taxon>Gunneridae</taxon>
        <taxon>Pentapetalae</taxon>
        <taxon>rosids</taxon>
        <taxon>malvids</taxon>
        <taxon>Sapindales</taxon>
        <taxon>Anacardiaceae</taxon>
        <taxon>Pistacia</taxon>
    </lineage>
</organism>
<proteinExistence type="predicted"/>
<dbReference type="Proteomes" id="UP001163603">
    <property type="component" value="Chromosome 3"/>
</dbReference>
<name>A0ACC0Z593_9ROSI</name>
<accession>A0ACC0Z593</accession>
<keyword evidence="2" id="KW-1185">Reference proteome</keyword>
<dbReference type="EMBL" id="CM047738">
    <property type="protein sequence ID" value="KAJ0045416.1"/>
    <property type="molecule type" value="Genomic_DNA"/>
</dbReference>
<comment type="caution">
    <text evidence="1">The sequence shown here is derived from an EMBL/GenBank/DDBJ whole genome shotgun (WGS) entry which is preliminary data.</text>
</comment>
<protein>
    <submittedName>
        <fullName evidence="1">Uncharacterized protein</fullName>
    </submittedName>
</protein>
<reference evidence="2" key="1">
    <citation type="journal article" date="2023" name="G3 (Bethesda)">
        <title>Genome assembly and association tests identify interacting loci associated with vigor, precocity, and sex in interspecific pistachio rootstocks.</title>
        <authorList>
            <person name="Palmer W."/>
            <person name="Jacygrad E."/>
            <person name="Sagayaradj S."/>
            <person name="Cavanaugh K."/>
            <person name="Han R."/>
            <person name="Bertier L."/>
            <person name="Beede B."/>
            <person name="Kafkas S."/>
            <person name="Golino D."/>
            <person name="Preece J."/>
            <person name="Michelmore R."/>
        </authorList>
    </citation>
    <scope>NUCLEOTIDE SEQUENCE [LARGE SCALE GENOMIC DNA]</scope>
</reference>
<gene>
    <name evidence="1" type="ORF">Pint_03822</name>
</gene>
<evidence type="ECO:0000313" key="1">
    <source>
        <dbReference type="EMBL" id="KAJ0045416.1"/>
    </source>
</evidence>
<sequence length="1586" mass="181745">MANCENAPLFETRRAKGRVLYRLFAASVFVGICLIWAFRVNHLPSDQENGRWVWFGLFAAELWFGIYWLLTQALRWNRVYRHTFKDRLSQRFLSLSLSLVSPSFKIYRESLTENPKIEPPMMVINTVLSVMVYDYPPEKLSVYLSDDGGSQLTFYALLEASYFSKHWIPFCKKFKVEPRSPAAYFASLSDSHTASPSKDLTAIKKLYEDMENRIQTATKLGRITKEIGMKHKGFSQWDSYASPVDHDSILQILIDGRDPEAVDIEGYPLPTLVYLAREKRPQHFHNYKAGAMNALIRVSSEISNGQIILNVDCDMYSNYSQSVRDALCFFMDEEKGHEIAYVQFPQNFENITKNEVYSNSLRVISEVEFHGLDGHGGPLYVGTGCFHRRETLCGRKFSKENKIELKRDNDAKRQESVLELEENLKALASCTYEINTKWGSEIGVQYGCPVEDVITGLTIQCRGWKSVYYNPERKAFLGVAPSTLPQTLLQHKRWSEGDFQILLSKYSPAWYAHGRISSGLQLGYCCYCLWAPNCLAALYYSTFPSLYLLKGISLFPQLSSPWMIPFAYVIFAKYTYSLVEFLWSGGTILGWWNDQRIWLYKRTSSYLFAFIDTILKSLGFSESAFVVTAKVADEDVSQRYEKEIMEFGASSSMFTILATLALLNLFCLIGVLKKVILDQGIFRLYETMLLQILLCGVLVLINWPMYQGLFLRKDNGKMPSSLTAKSLVLALSAFYRVTHIPREGEDGRWAWIGLFGAELWFSLYWVCTQALRWNCVYRCTFPDRLSQRFENELPRVDIFVCTADPMIEPPMMVINTVLSVMAFDYPPEKLSVYLSDDAGSDLIFYALLEASRYTKHWIPYCKKFNVEPRSPGAYFLSISDHYDLKEASEFLAIKKLYEDMEKQIRKAAKLGRLAEEIRSNHEEFSQCDSYSLRCDHDTILQILIDGRDPDAIDVEGCSLPNLVYLAREKRPQHPHNFKAGAMNALLRVSQKISNGQIILNVDCDMYSNNSNSVRDALCFFMDEKKGNDIAFVQFPQNFENVTKNEIYSGSFRVGMEVEFHGMDGYGGPPYVGTGCFHRREILCGRKFDSGYTGEWQREESLHALEYKLKAFATCEYEENTEWGKEMGLKYGCPVEDVITGLSIQCKGWKSVYYNPERKAFLGVPTTTLPQTLVQHKRWSEGDFLILLSKYSPAWYAHGKISLGLQLGYCCYCLWAPTCLATLYYSTIPSLSKYTDSLVEFLWSGGTILGWWNNQRIWLYLRTSSYLFGFIDAILKSLGFSDPAFEITSKVADEDVMERYNKEIMEFGASSPMFTLLATLALLNLFCFGGVVKKVAMEDGAIRFDRMVLQILLCGILILINWPLYQGLFFRKDKGKMPSSTTVKAIGLALFACTWSVFFMKFGALEFCVAVLLALVIQFIPSFVVIKSDKYWYGGTEGVDLVVKGPTGDQVHDFRGKISEKFDFVAHHKGVYRFCFTNQSPYHETVDFDVHVGHFSYFDEHAKDGKQMHLVVCPFLLLAELFRTLNLQFEQHWLEAQTERQAILNEAMGKRAVYKAFWESAALIGASVLQVYLLRRLFERKLGMSRV</sequence>